<proteinExistence type="predicted"/>
<evidence type="ECO:0000259" key="4">
    <source>
        <dbReference type="PROSITE" id="PS00498"/>
    </source>
</evidence>
<dbReference type="PROSITE" id="PS00497">
    <property type="entry name" value="TYROSINASE_1"/>
    <property type="match status" value="1"/>
</dbReference>
<dbReference type="AlphaFoldDB" id="A0A8H4RK75"/>
<dbReference type="PROSITE" id="PS00498">
    <property type="entry name" value="TYROSINASE_2"/>
    <property type="match status" value="1"/>
</dbReference>
<dbReference type="PANTHER" id="PTHR11474">
    <property type="entry name" value="TYROSINASE FAMILY MEMBER"/>
    <property type="match status" value="1"/>
</dbReference>
<evidence type="ECO:0000256" key="2">
    <source>
        <dbReference type="SAM" id="Phobius"/>
    </source>
</evidence>
<dbReference type="PRINTS" id="PR00092">
    <property type="entry name" value="TYROSINASE"/>
</dbReference>
<dbReference type="OrthoDB" id="6132182at2759"/>
<protein>
    <recommendedName>
        <fullName evidence="3 4">Tyrosinase copper-binding domain-containing protein</fullName>
    </recommendedName>
</protein>
<dbReference type="Proteomes" id="UP000566819">
    <property type="component" value="Unassembled WGS sequence"/>
</dbReference>
<organism evidence="5 6">
    <name type="scientific">Cudoniella acicularis</name>
    <dbReference type="NCBI Taxonomy" id="354080"/>
    <lineage>
        <taxon>Eukaryota</taxon>
        <taxon>Fungi</taxon>
        <taxon>Dikarya</taxon>
        <taxon>Ascomycota</taxon>
        <taxon>Pezizomycotina</taxon>
        <taxon>Leotiomycetes</taxon>
        <taxon>Helotiales</taxon>
        <taxon>Tricladiaceae</taxon>
        <taxon>Cudoniella</taxon>
    </lineage>
</organism>
<dbReference type="SUPFAM" id="SSF48056">
    <property type="entry name" value="Di-copper centre-containing domain"/>
    <property type="match status" value="1"/>
</dbReference>
<dbReference type="EMBL" id="JAAMPI010000579">
    <property type="protein sequence ID" value="KAF4630174.1"/>
    <property type="molecule type" value="Genomic_DNA"/>
</dbReference>
<sequence>MWLFKHTQFRYIAVQESDTSAEVEQQKESKDKQQTKRPWYRILSILSICVLCAIIGFLWGRSIQDNGFIVTLKGSKQFSKCTNPPTRREWRSLSNFEKDEYIGAVRCLLAQPSKLMANRTLYDDFPYLHSQIGAYSHGAAAFLSWHRYLLHIYEKELKETCGYTGSLTYWDWSLDWENLANSPVFSNSTGFGGNGSPNAPKSVAYGHCVTDGPFSDLALPFFGSDDYLHCLSRGFNDGNVDGHLLGDEIQPAMIEEILRQPDFEGFFSRLEHGHSQIPNGIRGDFYSFTAPNDPLFFLHHSQVDRLWWMWQQRDLPVRISDYAGKARRGSEDRASLSDVLRMGGFASDIHVSDIMNTELDLLCYRY</sequence>
<dbReference type="InterPro" id="IPR002227">
    <property type="entry name" value="Tyrosinase_Cu-bd"/>
</dbReference>
<dbReference type="Gene3D" id="1.10.1280.10">
    <property type="entry name" value="Di-copper center containing domain from catechol oxidase"/>
    <property type="match status" value="1"/>
</dbReference>
<keyword evidence="2" id="KW-0812">Transmembrane</keyword>
<gene>
    <name evidence="5" type="ORF">G7Y89_g7958</name>
</gene>
<keyword evidence="2" id="KW-1133">Transmembrane helix</keyword>
<dbReference type="InterPro" id="IPR050316">
    <property type="entry name" value="Tyrosinase/Hemocyanin"/>
</dbReference>
<name>A0A8H4RK75_9HELO</name>
<feature type="domain" description="Tyrosinase copper-binding" evidence="3">
    <location>
        <begin position="137"/>
        <end position="154"/>
    </location>
</feature>
<evidence type="ECO:0000313" key="6">
    <source>
        <dbReference type="Proteomes" id="UP000566819"/>
    </source>
</evidence>
<feature type="transmembrane region" description="Helical" evidence="2">
    <location>
        <begin position="39"/>
        <end position="59"/>
    </location>
</feature>
<dbReference type="GO" id="GO:0016491">
    <property type="term" value="F:oxidoreductase activity"/>
    <property type="evidence" value="ECO:0007669"/>
    <property type="project" value="InterPro"/>
</dbReference>
<reference evidence="5 6" key="1">
    <citation type="submission" date="2020-03" db="EMBL/GenBank/DDBJ databases">
        <title>Draft Genome Sequence of Cudoniella acicularis.</title>
        <authorList>
            <person name="Buettner E."/>
            <person name="Kellner H."/>
        </authorList>
    </citation>
    <scope>NUCLEOTIDE SEQUENCE [LARGE SCALE GENOMIC DNA]</scope>
    <source>
        <strain evidence="5 6">DSM 108380</strain>
    </source>
</reference>
<keyword evidence="1" id="KW-0479">Metal-binding</keyword>
<feature type="domain" description="Tyrosinase copper-binding" evidence="4">
    <location>
        <begin position="293"/>
        <end position="304"/>
    </location>
</feature>
<keyword evidence="2" id="KW-0472">Membrane</keyword>
<evidence type="ECO:0000313" key="5">
    <source>
        <dbReference type="EMBL" id="KAF4630174.1"/>
    </source>
</evidence>
<dbReference type="GO" id="GO:0046872">
    <property type="term" value="F:metal ion binding"/>
    <property type="evidence" value="ECO:0007669"/>
    <property type="project" value="UniProtKB-KW"/>
</dbReference>
<comment type="caution">
    <text evidence="5">The sequence shown here is derived from an EMBL/GenBank/DDBJ whole genome shotgun (WGS) entry which is preliminary data.</text>
</comment>
<evidence type="ECO:0000256" key="1">
    <source>
        <dbReference type="ARBA" id="ARBA00022723"/>
    </source>
</evidence>
<keyword evidence="6" id="KW-1185">Reference proteome</keyword>
<dbReference type="InterPro" id="IPR008922">
    <property type="entry name" value="Di-copper_centre_dom_sf"/>
</dbReference>
<evidence type="ECO:0000259" key="3">
    <source>
        <dbReference type="PROSITE" id="PS00497"/>
    </source>
</evidence>
<accession>A0A8H4RK75</accession>
<dbReference type="PANTHER" id="PTHR11474:SF127">
    <property type="entry name" value="TYROSINASE COPPER-BINDING DOMAIN-CONTAINING PROTEIN"/>
    <property type="match status" value="1"/>
</dbReference>
<dbReference type="Pfam" id="PF00264">
    <property type="entry name" value="Tyrosinase"/>
    <property type="match status" value="1"/>
</dbReference>